<dbReference type="EMBL" id="BPLR01012414">
    <property type="protein sequence ID" value="GIY53835.1"/>
    <property type="molecule type" value="Genomic_DNA"/>
</dbReference>
<evidence type="ECO:0000256" key="2">
    <source>
        <dbReference type="SAM" id="Phobius"/>
    </source>
</evidence>
<reference evidence="3 4" key="1">
    <citation type="submission" date="2021-06" db="EMBL/GenBank/DDBJ databases">
        <title>Caerostris extrusa draft genome.</title>
        <authorList>
            <person name="Kono N."/>
            <person name="Arakawa K."/>
        </authorList>
    </citation>
    <scope>NUCLEOTIDE SEQUENCE [LARGE SCALE GENOMIC DNA]</scope>
</reference>
<name>A0AAV4U881_CAEEX</name>
<keyword evidence="2" id="KW-1133">Transmembrane helix</keyword>
<accession>A0AAV4U881</accession>
<feature type="non-terminal residue" evidence="3">
    <location>
        <position position="1"/>
    </location>
</feature>
<sequence length="129" mass="13795">AAIGSQALNYARQHKLDKDLIQHGTTVLNVSVLSIMLTAPLGAVLIGMLGPVMLEQDVIPSDIDETYEVDDAFEDRVEEEVSAATLVTPIGGPKQHLEPSSSLVSGNWPFLMHCTGTSFLKTAANHSPI</sequence>
<protein>
    <recommendedName>
        <fullName evidence="5">PIN-like protein</fullName>
    </recommendedName>
</protein>
<dbReference type="GO" id="GO:0098662">
    <property type="term" value="P:inorganic cation transmembrane transport"/>
    <property type="evidence" value="ECO:0007669"/>
    <property type="project" value="TreeGrafter"/>
</dbReference>
<keyword evidence="2" id="KW-0812">Transmembrane</keyword>
<comment type="similarity">
    <text evidence="1">Belongs to the monovalent cation:proton antiporter 1 (CPA1) transporter (TC 2.A.36) family.</text>
</comment>
<dbReference type="AlphaFoldDB" id="A0AAV4U881"/>
<organism evidence="3 4">
    <name type="scientific">Caerostris extrusa</name>
    <name type="common">Bark spider</name>
    <name type="synonym">Caerostris bankana</name>
    <dbReference type="NCBI Taxonomy" id="172846"/>
    <lineage>
        <taxon>Eukaryota</taxon>
        <taxon>Metazoa</taxon>
        <taxon>Ecdysozoa</taxon>
        <taxon>Arthropoda</taxon>
        <taxon>Chelicerata</taxon>
        <taxon>Arachnida</taxon>
        <taxon>Araneae</taxon>
        <taxon>Araneomorphae</taxon>
        <taxon>Entelegynae</taxon>
        <taxon>Araneoidea</taxon>
        <taxon>Araneidae</taxon>
        <taxon>Caerostris</taxon>
    </lineage>
</organism>
<dbReference type="PANTHER" id="PTHR31102">
    <property type="match status" value="1"/>
</dbReference>
<evidence type="ECO:0008006" key="5">
    <source>
        <dbReference type="Google" id="ProtNLM"/>
    </source>
</evidence>
<gene>
    <name evidence="3" type="primary">SLC9B2_2</name>
    <name evidence="3" type="ORF">CEXT_420551</name>
</gene>
<dbReference type="InterPro" id="IPR051843">
    <property type="entry name" value="CPA1_transporter"/>
</dbReference>
<keyword evidence="4" id="KW-1185">Reference proteome</keyword>
<evidence type="ECO:0000313" key="4">
    <source>
        <dbReference type="Proteomes" id="UP001054945"/>
    </source>
</evidence>
<dbReference type="Proteomes" id="UP001054945">
    <property type="component" value="Unassembled WGS sequence"/>
</dbReference>
<feature type="transmembrane region" description="Helical" evidence="2">
    <location>
        <begin position="27"/>
        <end position="49"/>
    </location>
</feature>
<dbReference type="PANTHER" id="PTHR31102:SF1">
    <property type="entry name" value="CATION_H+ EXCHANGER DOMAIN-CONTAINING PROTEIN"/>
    <property type="match status" value="1"/>
</dbReference>
<comment type="caution">
    <text evidence="3">The sequence shown here is derived from an EMBL/GenBank/DDBJ whole genome shotgun (WGS) entry which is preliminary data.</text>
</comment>
<evidence type="ECO:0000313" key="3">
    <source>
        <dbReference type="EMBL" id="GIY53835.1"/>
    </source>
</evidence>
<keyword evidence="2" id="KW-0472">Membrane</keyword>
<proteinExistence type="inferred from homology"/>
<evidence type="ECO:0000256" key="1">
    <source>
        <dbReference type="ARBA" id="ARBA00007367"/>
    </source>
</evidence>